<evidence type="ECO:0000256" key="7">
    <source>
        <dbReference type="ARBA" id="ARBA00029447"/>
    </source>
</evidence>
<name>A0A3B6VA97_BRAHW</name>
<evidence type="ECO:0000256" key="4">
    <source>
        <dbReference type="ARBA" id="ARBA00022692"/>
    </source>
</evidence>
<dbReference type="PANTHER" id="PTHR43531:SF11">
    <property type="entry name" value="METHYL-ACCEPTING CHEMOTAXIS PROTEIN 3"/>
    <property type="match status" value="1"/>
</dbReference>
<feature type="transmembrane region" description="Helical" evidence="11">
    <location>
        <begin position="293"/>
        <end position="316"/>
    </location>
</feature>
<dbReference type="GO" id="GO:0004888">
    <property type="term" value="F:transmembrane signaling receptor activity"/>
    <property type="evidence" value="ECO:0007669"/>
    <property type="project" value="TreeGrafter"/>
</dbReference>
<evidence type="ECO:0000256" key="10">
    <source>
        <dbReference type="SAM" id="MobiDB-lite"/>
    </source>
</evidence>
<evidence type="ECO:0000256" key="6">
    <source>
        <dbReference type="ARBA" id="ARBA00023136"/>
    </source>
</evidence>
<organism evidence="14 15">
    <name type="scientific">Brachyspira hyodysenteriae (strain ATCC 49526 / WA1)</name>
    <dbReference type="NCBI Taxonomy" id="565034"/>
    <lineage>
        <taxon>Bacteria</taxon>
        <taxon>Pseudomonadati</taxon>
        <taxon>Spirochaetota</taxon>
        <taxon>Spirochaetia</taxon>
        <taxon>Brachyspirales</taxon>
        <taxon>Brachyspiraceae</taxon>
        <taxon>Brachyspira</taxon>
    </lineage>
</organism>
<comment type="similarity">
    <text evidence="7">Belongs to the methyl-accepting chemotaxis (MCP) protein family.</text>
</comment>
<dbReference type="InterPro" id="IPR004089">
    <property type="entry name" value="MCPsignal_dom"/>
</dbReference>
<gene>
    <name evidence="14" type="primary">mcpB</name>
    <name evidence="14" type="ordered locus">BHWA1_01826</name>
</gene>
<evidence type="ECO:0000256" key="3">
    <source>
        <dbReference type="ARBA" id="ARBA00022500"/>
    </source>
</evidence>
<dbReference type="CDD" id="cd11386">
    <property type="entry name" value="MCP_signal"/>
    <property type="match status" value="1"/>
</dbReference>
<dbReference type="AlphaFoldDB" id="A0A3B6VA97"/>
<dbReference type="SMART" id="SM00304">
    <property type="entry name" value="HAMP"/>
    <property type="match status" value="1"/>
</dbReference>
<dbReference type="GO" id="GO:0005886">
    <property type="term" value="C:plasma membrane"/>
    <property type="evidence" value="ECO:0007669"/>
    <property type="project" value="UniProtKB-SubCell"/>
</dbReference>
<dbReference type="PROSITE" id="PS50111">
    <property type="entry name" value="CHEMOTAXIS_TRANSDUC_2"/>
    <property type="match status" value="1"/>
</dbReference>
<feature type="transmembrane region" description="Helical" evidence="11">
    <location>
        <begin position="13"/>
        <end position="34"/>
    </location>
</feature>
<dbReference type="InterPro" id="IPR003660">
    <property type="entry name" value="HAMP_dom"/>
</dbReference>
<dbReference type="STRING" id="565034.BHWA1_01826"/>
<dbReference type="Pfam" id="PF00672">
    <property type="entry name" value="HAMP"/>
    <property type="match status" value="1"/>
</dbReference>
<sequence length="734" mass="80988">MENNNIMKKINSLAFRMPFVICIMVVVIIIAMLISSIKIGSKGISDSKLGGFNSTIAGYASVLDTWFGLESSLVNTYAVTPVVIRYLEGYPDTSLELLINTIKNFKNNNLYIINMGLADMNGNIIADSASSALVGRNLKDYIPNAWSQESANKEEIIFSDTLMQSEVTGKWAMPAIKLVKDSNNQNAGYIYVLFDWSILHQTHFSNIDLGETGGLFITSENLYNIMDSKYENIANMKINPIYKQAFTGTGSGILTYDVNGEQRTAAYYKMKSRPWIIALAMMDYEIFAHNQKLIIATIIIGIISIVALAIFVSIFIGTITKPLEIVVEEAQEIERGDLSNIKQRIKPRKDEIGVLSKSFVSMRKKLAETITEVNTASNNIVKAAQELSQGNTDLSRRTESQAASLEETASSMEEMASTIKSSTDHAVAGNNMMVASREAVENAGKIIAETTTNIEEVYEASTKIKNITKIIEDIAFQTNILALNAAVEAARAGDQGKGFAVVASEVRNLAQTTQSSVKDITALVDNTNEKINKATETARQSQDIFIDIQQKIEDTARIMQDISATAMEQQTGVDQVNRAVAEMDTVTQHNASLVQESANTSESLLAQAHVLKDTVSFFKLNADDVKKVNMQKIKKETKENDSIQKQETKTENIKKQNVDKQESIKKESPKKETIKKENASNESSKKELKVPPSVEKARAMESQKQDNSTVRNDEFGVTYSSTSTGMTDDGFASF</sequence>
<dbReference type="SUPFAM" id="SSF58104">
    <property type="entry name" value="Methyl-accepting chemotaxis protein (MCP) signaling domain"/>
    <property type="match status" value="1"/>
</dbReference>
<dbReference type="CDD" id="cd06225">
    <property type="entry name" value="HAMP"/>
    <property type="match status" value="1"/>
</dbReference>
<keyword evidence="8" id="KW-0807">Transducer</keyword>
<feature type="compositionally biased region" description="Basic and acidic residues" evidence="10">
    <location>
        <begin position="636"/>
        <end position="704"/>
    </location>
</feature>
<dbReference type="PROSITE" id="PS50885">
    <property type="entry name" value="HAMP"/>
    <property type="match status" value="1"/>
</dbReference>
<protein>
    <submittedName>
        <fullName evidence="14">Methyl-accepting chemotaxis protein McpB</fullName>
    </submittedName>
</protein>
<feature type="domain" description="HAMP" evidence="13">
    <location>
        <begin position="317"/>
        <end position="371"/>
    </location>
</feature>
<keyword evidence="3" id="KW-0145">Chemotaxis</keyword>
<dbReference type="GO" id="GO:0007165">
    <property type="term" value="P:signal transduction"/>
    <property type="evidence" value="ECO:0007669"/>
    <property type="project" value="UniProtKB-KW"/>
</dbReference>
<evidence type="ECO:0000256" key="11">
    <source>
        <dbReference type="SAM" id="Phobius"/>
    </source>
</evidence>
<evidence type="ECO:0000256" key="8">
    <source>
        <dbReference type="PROSITE-ProRule" id="PRU00284"/>
    </source>
</evidence>
<keyword evidence="15" id="KW-1185">Reference proteome</keyword>
<dbReference type="Gene3D" id="3.30.450.20">
    <property type="entry name" value="PAS domain"/>
    <property type="match status" value="1"/>
</dbReference>
<dbReference type="InterPro" id="IPR051310">
    <property type="entry name" value="MCP_chemotaxis"/>
</dbReference>
<evidence type="ECO:0000256" key="9">
    <source>
        <dbReference type="SAM" id="Coils"/>
    </source>
</evidence>
<dbReference type="KEGG" id="bhy:BHWA1_01826"/>
<dbReference type="SMART" id="SM00283">
    <property type="entry name" value="MA"/>
    <property type="match status" value="1"/>
</dbReference>
<evidence type="ECO:0000256" key="1">
    <source>
        <dbReference type="ARBA" id="ARBA00004651"/>
    </source>
</evidence>
<dbReference type="EMBL" id="CP001357">
    <property type="protein sequence ID" value="ACN84289.1"/>
    <property type="molecule type" value="Genomic_DNA"/>
</dbReference>
<dbReference type="GO" id="GO:0006935">
    <property type="term" value="P:chemotaxis"/>
    <property type="evidence" value="ECO:0007669"/>
    <property type="project" value="UniProtKB-KW"/>
</dbReference>
<dbReference type="FunFam" id="1.10.287.950:FF:000001">
    <property type="entry name" value="Methyl-accepting chemotaxis sensory transducer"/>
    <property type="match status" value="1"/>
</dbReference>
<evidence type="ECO:0000256" key="5">
    <source>
        <dbReference type="ARBA" id="ARBA00022989"/>
    </source>
</evidence>
<keyword evidence="9" id="KW-0175">Coiled coil</keyword>
<keyword evidence="5 11" id="KW-1133">Transmembrane helix</keyword>
<proteinExistence type="inferred from homology"/>
<dbReference type="CDD" id="cd18774">
    <property type="entry name" value="PDC2_HK_sensor"/>
    <property type="match status" value="1"/>
</dbReference>
<feature type="domain" description="Methyl-accepting transducer" evidence="12">
    <location>
        <begin position="376"/>
        <end position="605"/>
    </location>
</feature>
<comment type="subcellular location">
    <subcellularLocation>
        <location evidence="1">Cell membrane</location>
        <topology evidence="1">Multi-pass membrane protein</topology>
    </subcellularLocation>
</comment>
<accession>A0A3B6VA97</accession>
<feature type="region of interest" description="Disordered" evidence="10">
    <location>
        <begin position="636"/>
        <end position="734"/>
    </location>
</feature>
<evidence type="ECO:0000313" key="14">
    <source>
        <dbReference type="EMBL" id="ACN84289.1"/>
    </source>
</evidence>
<dbReference type="Pfam" id="PF00015">
    <property type="entry name" value="MCPsignal"/>
    <property type="match status" value="1"/>
</dbReference>
<dbReference type="Gene3D" id="1.10.287.950">
    <property type="entry name" value="Methyl-accepting chemotaxis protein"/>
    <property type="match status" value="1"/>
</dbReference>
<evidence type="ECO:0000256" key="2">
    <source>
        <dbReference type="ARBA" id="ARBA00022475"/>
    </source>
</evidence>
<evidence type="ECO:0000259" key="13">
    <source>
        <dbReference type="PROSITE" id="PS50885"/>
    </source>
</evidence>
<dbReference type="InterPro" id="IPR033479">
    <property type="entry name" value="dCache_1"/>
</dbReference>
<dbReference type="Proteomes" id="UP000001803">
    <property type="component" value="Chromosome"/>
</dbReference>
<keyword evidence="2" id="KW-1003">Cell membrane</keyword>
<dbReference type="CDD" id="cd18773">
    <property type="entry name" value="PDC1_HK_sensor"/>
    <property type="match status" value="1"/>
</dbReference>
<dbReference type="Pfam" id="PF02743">
    <property type="entry name" value="dCache_1"/>
    <property type="match status" value="1"/>
</dbReference>
<evidence type="ECO:0000313" key="15">
    <source>
        <dbReference type="Proteomes" id="UP000001803"/>
    </source>
</evidence>
<keyword evidence="4 11" id="KW-0812">Transmembrane</keyword>
<keyword evidence="6 11" id="KW-0472">Membrane</keyword>
<feature type="coiled-coil region" evidence="9">
    <location>
        <begin position="517"/>
        <end position="544"/>
    </location>
</feature>
<reference evidence="14 15" key="1">
    <citation type="journal article" date="2009" name="PLoS ONE">
        <title>Genome sequence of the pathogenic intestinal spirochete Brachyspira hyodysenteriae reveals adaptations to its lifestyle in the porcine large intestine.</title>
        <authorList>
            <person name="Bellgard M.I."/>
            <person name="Wanchanthuek P."/>
            <person name="La T."/>
            <person name="Ryan K."/>
            <person name="Moolhuijzen P."/>
            <person name="Albertyn Z."/>
            <person name="Shaban B."/>
            <person name="Motro Y."/>
            <person name="Dunn D.S."/>
            <person name="Schibeci D."/>
            <person name="Hunter A."/>
            <person name="Barrero R."/>
            <person name="Phillips N.D."/>
            <person name="Hampson D.J."/>
        </authorList>
    </citation>
    <scope>NUCLEOTIDE SEQUENCE [LARGE SCALE GENOMIC DNA]</scope>
    <source>
        <strain evidence="15">ATCC 49526 / WA1</strain>
    </source>
</reference>
<evidence type="ECO:0000259" key="12">
    <source>
        <dbReference type="PROSITE" id="PS50111"/>
    </source>
</evidence>
<dbReference type="PANTHER" id="PTHR43531">
    <property type="entry name" value="PROTEIN ICFG"/>
    <property type="match status" value="1"/>
</dbReference>